<proteinExistence type="predicted"/>
<reference evidence="1" key="1">
    <citation type="journal article" date="2021" name="Mol. Ecol. Resour.">
        <title>Phylogenomic analyses of the genus Drosophila reveals genomic signals of climate adaptation.</title>
        <authorList>
            <person name="Li F."/>
            <person name="Rane R.V."/>
            <person name="Luria V."/>
            <person name="Xiong Z."/>
            <person name="Chen J."/>
            <person name="Li Z."/>
            <person name="Catullo R.A."/>
            <person name="Griffin P.C."/>
            <person name="Schiffer M."/>
            <person name="Pearce S."/>
            <person name="Lee S.F."/>
            <person name="McElroy K."/>
            <person name="Stocker A."/>
            <person name="Shirriffs J."/>
            <person name="Cockerell F."/>
            <person name="Coppin C."/>
            <person name="Sgro C.M."/>
            <person name="Karger A."/>
            <person name="Cain J.W."/>
            <person name="Weber J.A."/>
            <person name="Santpere G."/>
            <person name="Kirschner M.W."/>
            <person name="Hoffmann A.A."/>
            <person name="Oakeshott J.G."/>
            <person name="Zhang G."/>
        </authorList>
    </citation>
    <scope>NUCLEOTIDE SEQUENCE</scope>
    <source>
        <strain evidence="1">BGI-SZ-2011g</strain>
    </source>
</reference>
<gene>
    <name evidence="1" type="ORF">KR093_010372</name>
</gene>
<evidence type="ECO:0000313" key="1">
    <source>
        <dbReference type="EMBL" id="KAH8366221.1"/>
    </source>
</evidence>
<comment type="caution">
    <text evidence="1">The sequence shown here is derived from an EMBL/GenBank/DDBJ whole genome shotgun (WGS) entry which is preliminary data.</text>
</comment>
<protein>
    <submittedName>
        <fullName evidence="1">Uncharacterized protein</fullName>
    </submittedName>
</protein>
<dbReference type="AlphaFoldDB" id="A0AAD4JWW9"/>
<dbReference type="EMBL" id="JAJJHW010002774">
    <property type="protein sequence ID" value="KAH8366221.1"/>
    <property type="molecule type" value="Genomic_DNA"/>
</dbReference>
<dbReference type="Proteomes" id="UP001200034">
    <property type="component" value="Unassembled WGS sequence"/>
</dbReference>
<accession>A0AAD4JWW9</accession>
<organism evidence="1 2">
    <name type="scientific">Drosophila rubida</name>
    <dbReference type="NCBI Taxonomy" id="30044"/>
    <lineage>
        <taxon>Eukaryota</taxon>
        <taxon>Metazoa</taxon>
        <taxon>Ecdysozoa</taxon>
        <taxon>Arthropoda</taxon>
        <taxon>Hexapoda</taxon>
        <taxon>Insecta</taxon>
        <taxon>Pterygota</taxon>
        <taxon>Neoptera</taxon>
        <taxon>Endopterygota</taxon>
        <taxon>Diptera</taxon>
        <taxon>Brachycera</taxon>
        <taxon>Muscomorpha</taxon>
        <taxon>Ephydroidea</taxon>
        <taxon>Drosophilidae</taxon>
        <taxon>Drosophila</taxon>
    </lineage>
</organism>
<name>A0AAD4JWW9_9MUSC</name>
<evidence type="ECO:0000313" key="2">
    <source>
        <dbReference type="Proteomes" id="UP001200034"/>
    </source>
</evidence>
<sequence length="189" mass="21716">MFSNLPRGSYVDEHISKDYSKEVLLSNWQERRQGSDEKNDCIVPGLQRVNACEEHLSEVRDNYIEPWSVDEAGFATRHFLGARNEALHNWKRNREVQLRFPLAPDMVENCTTTNKIMFDLLPKGLTLPLKQSTDCSAVPSKPQHLDMMLSYGNRSKTGRLCHRRAEMRLVQMQKLQTTYAADYVVAAAT</sequence>
<keyword evidence="2" id="KW-1185">Reference proteome</keyword>